<evidence type="ECO:0000313" key="4">
    <source>
        <dbReference type="EMBL" id="RDU37080.1"/>
    </source>
</evidence>
<organism evidence="4 5">
    <name type="scientific">Neobacillus piezotolerans</name>
    <dbReference type="NCBI Taxonomy" id="2259171"/>
    <lineage>
        <taxon>Bacteria</taxon>
        <taxon>Bacillati</taxon>
        <taxon>Bacillota</taxon>
        <taxon>Bacilli</taxon>
        <taxon>Bacillales</taxon>
        <taxon>Bacillaceae</taxon>
        <taxon>Neobacillus</taxon>
    </lineage>
</organism>
<evidence type="ECO:0000259" key="3">
    <source>
        <dbReference type="Pfam" id="PF22819"/>
    </source>
</evidence>
<dbReference type="Pfam" id="PF22819">
    <property type="entry name" value="TcaA_5th"/>
    <property type="match status" value="2"/>
</dbReference>
<evidence type="ECO:0000256" key="1">
    <source>
        <dbReference type="SAM" id="MobiDB-lite"/>
    </source>
</evidence>
<feature type="region of interest" description="Disordered" evidence="1">
    <location>
        <begin position="674"/>
        <end position="696"/>
    </location>
</feature>
<feature type="domain" description="Dynamin N-terminal" evidence="2">
    <location>
        <begin position="44"/>
        <end position="189"/>
    </location>
</feature>
<dbReference type="InterPro" id="IPR027417">
    <property type="entry name" value="P-loop_NTPase"/>
</dbReference>
<reference evidence="4 5" key="1">
    <citation type="submission" date="2018-07" db="EMBL/GenBank/DDBJ databases">
        <title>Bacillus sp. YLB-04 draft genome sequence.</title>
        <authorList>
            <person name="Yu L."/>
            <person name="Tang X."/>
        </authorList>
    </citation>
    <scope>NUCLEOTIDE SEQUENCE [LARGE SCALE GENOMIC DNA]</scope>
    <source>
        <strain evidence="4 5">YLB-04</strain>
    </source>
</reference>
<dbReference type="InterPro" id="IPR054528">
    <property type="entry name" value="TcaA_5th"/>
</dbReference>
<dbReference type="InterPro" id="IPR051943">
    <property type="entry name" value="TRAFAC_Dynamin-like_GTPase"/>
</dbReference>
<feature type="domain" description="TcaA protein NTF2-like" evidence="3">
    <location>
        <begin position="816"/>
        <end position="927"/>
    </location>
</feature>
<dbReference type="PANTHER" id="PTHR43681">
    <property type="entry name" value="TRANSMEMBRANE GTPASE FZO"/>
    <property type="match status" value="1"/>
</dbReference>
<dbReference type="AlphaFoldDB" id="A0A3D8GRG7"/>
<sequence>MGWKDQMDGALANWMDLSDGDPAFNSIKKNLFELREDCKDELTVLITGEFNAGKSTFINALLGEKVLSSNVTPETAMITKLTYGVQKKITAHYKDTTKKVFEEKWLEQLTAERDGEFKEIRKQLSYVEIQLPIELLKSIAIVDTPGLNAKDEFDHTATTEEFMGRADQVLFLFHAMNVGTATEIKWLKKYNGLGLKPFGIINRIDELDDEEDELDDLIEFNIPRFGPLLQKLIGVSAKEALDSKLSKNDSMFEWSNWRAIDKLIEEFKNQPERKKEMTFRRVSFMLRQLDGELLEKKKALPLFKLKEYSSSESSLKVEFEELESVKEKVEETRVTYKSAVDNWNFILHDTIESVETIEKFLGKFTIHSRNVKAKTSSQNSPSRLWEETRELQFNPYMIARGKNQDEIAELINMEEELKESWELIRASKSIFKLKKIEYHRERLDAYHKERDRLAKKQHELDTQKKLIEKRIKLIVNEVKSVAKEDVSKYSISEKKSTDGFNQKLDTVKQRLTNLSNHELAETGLFLNWLNSFKVSVAVPLLETSFGPENALVYEEVRYLLRNIAGLAKDIPSETFLSQFKFFKGIKKETARDYLLANPPLKMSQLFAYKTYKSLPGVINQGLTKEITAFKKKRAKWIGAGTAAALFVSAAIVVDLFDLKFTKDAFEEAEAVASTGTIEESGDAEGEQEQVQTEQQKNISDDDIWDFFRELYGDRYGYGYEDPDYLSAFFTMDGWNQFIPYLNDITGKERTGLEIIKIENLYGRGMQVSVIETFRRGYSKEFQTKYRLVFSDDGNLQITSFGYEISGGEGVEVADGEIENFLSLFRQSYMQALNTGNSTLIDDFFLEKNQEYSELRDNISSISGKGYTFNEEEFAVLSITKDEANKYTVSTREKFSFIDDYQNTTKYDRLKDYILIVDSLGGFTIDDIIIKETSKQIVAQPTVQLVSVEEVSDYIKRYYVDFVEAFNGNGFPTVQGYYDPEGPAYSSIASYLELVIRENMWMENLEFTIESITQSGDNHYLINVYLVDEYHYQDGTGDRKRVDAEFKVRISDLGEMMISDNPSINIIEKTEF</sequence>
<evidence type="ECO:0008006" key="6">
    <source>
        <dbReference type="Google" id="ProtNLM"/>
    </source>
</evidence>
<dbReference type="InterPro" id="IPR045063">
    <property type="entry name" value="Dynamin_N"/>
</dbReference>
<name>A0A3D8GRG7_9BACI</name>
<evidence type="ECO:0000313" key="5">
    <source>
        <dbReference type="Proteomes" id="UP000257144"/>
    </source>
</evidence>
<dbReference type="OrthoDB" id="9816479at2"/>
<gene>
    <name evidence="4" type="ORF">DRW41_10365</name>
</gene>
<dbReference type="RefSeq" id="WP_115451908.1">
    <property type="nucleotide sequence ID" value="NZ_QNQT01000003.1"/>
</dbReference>
<dbReference type="SUPFAM" id="SSF52540">
    <property type="entry name" value="P-loop containing nucleoside triphosphate hydrolases"/>
    <property type="match status" value="1"/>
</dbReference>
<dbReference type="PANTHER" id="PTHR43681:SF1">
    <property type="entry name" value="SARCALUMENIN"/>
    <property type="match status" value="1"/>
</dbReference>
<proteinExistence type="predicted"/>
<keyword evidence="5" id="KW-1185">Reference proteome</keyword>
<feature type="domain" description="TcaA protein NTF2-like" evidence="3">
    <location>
        <begin position="948"/>
        <end position="1058"/>
    </location>
</feature>
<accession>A0A3D8GRG7</accession>
<dbReference type="Gene3D" id="3.40.50.300">
    <property type="entry name" value="P-loop containing nucleotide triphosphate hydrolases"/>
    <property type="match status" value="1"/>
</dbReference>
<comment type="caution">
    <text evidence="4">The sequence shown here is derived from an EMBL/GenBank/DDBJ whole genome shotgun (WGS) entry which is preliminary data.</text>
</comment>
<dbReference type="EMBL" id="QNQT01000003">
    <property type="protein sequence ID" value="RDU37080.1"/>
    <property type="molecule type" value="Genomic_DNA"/>
</dbReference>
<protein>
    <recommendedName>
        <fullName evidence="6">Dynamin family protein</fullName>
    </recommendedName>
</protein>
<dbReference type="Pfam" id="PF00350">
    <property type="entry name" value="Dynamin_N"/>
    <property type="match status" value="1"/>
</dbReference>
<evidence type="ECO:0000259" key="2">
    <source>
        <dbReference type="Pfam" id="PF00350"/>
    </source>
</evidence>
<dbReference type="Proteomes" id="UP000257144">
    <property type="component" value="Unassembled WGS sequence"/>
</dbReference>